<comment type="pathway">
    <text evidence="2 8">Cofactor biosynthesis; biotin biosynthesis.</text>
</comment>
<evidence type="ECO:0000256" key="8">
    <source>
        <dbReference type="HAMAP-Rule" id="MF_01693"/>
    </source>
</evidence>
<evidence type="ECO:0000256" key="9">
    <source>
        <dbReference type="PIRSR" id="PIRSR604723-51"/>
    </source>
</evidence>
<feature type="binding site" evidence="8">
    <location>
        <position position="20"/>
    </location>
    <ligand>
        <name>substrate</name>
    </ligand>
</feature>
<dbReference type="HAMAP" id="MF_01693">
    <property type="entry name" value="BioF_aminotrans_2"/>
    <property type="match status" value="1"/>
</dbReference>
<keyword evidence="11" id="KW-0012">Acyltransferase</keyword>
<dbReference type="InterPro" id="IPR022834">
    <property type="entry name" value="AONS_Proteobacteria"/>
</dbReference>
<dbReference type="InterPro" id="IPR004839">
    <property type="entry name" value="Aminotransferase_I/II_large"/>
</dbReference>
<proteinExistence type="inferred from homology"/>
<dbReference type="GO" id="GO:0009102">
    <property type="term" value="P:biotin biosynthetic process"/>
    <property type="evidence" value="ECO:0007669"/>
    <property type="project" value="UniProtKB-UniRule"/>
</dbReference>
<evidence type="ECO:0000256" key="6">
    <source>
        <dbReference type="ARBA" id="ARBA00022898"/>
    </source>
</evidence>
<dbReference type="RefSeq" id="WP_160795475.1">
    <property type="nucleotide sequence ID" value="NZ_WSSB01000004.1"/>
</dbReference>
<dbReference type="Gene3D" id="3.90.1150.10">
    <property type="entry name" value="Aspartate Aminotransferase, domain 1"/>
    <property type="match status" value="1"/>
</dbReference>
<feature type="binding site" evidence="8">
    <location>
        <begin position="107"/>
        <end position="108"/>
    </location>
    <ligand>
        <name>pyridoxal 5'-phosphate</name>
        <dbReference type="ChEBI" id="CHEBI:597326"/>
    </ligand>
</feature>
<evidence type="ECO:0000259" key="10">
    <source>
        <dbReference type="Pfam" id="PF00155"/>
    </source>
</evidence>
<keyword evidence="6 8" id="KW-0663">Pyridoxal phosphate</keyword>
<keyword evidence="5 8" id="KW-0093">Biotin biosynthesis</keyword>
<feature type="binding site" evidence="8">
    <location>
        <position position="233"/>
    </location>
    <ligand>
        <name>pyridoxal 5'-phosphate</name>
        <dbReference type="ChEBI" id="CHEBI:597326"/>
    </ligand>
</feature>
<accession>A0A845BMC0</accession>
<evidence type="ECO:0000256" key="7">
    <source>
        <dbReference type="ARBA" id="ARBA00047715"/>
    </source>
</evidence>
<protein>
    <recommendedName>
        <fullName evidence="8">8-amino-7-oxononanoate synthase</fullName>
        <shortName evidence="8">AONS</shortName>
        <ecNumber evidence="8">2.3.1.47</ecNumber>
    </recommendedName>
    <alternativeName>
        <fullName evidence="8">7-keto-8-amino-pelargonic acid synthase</fullName>
        <shortName evidence="8">7-KAP synthase</shortName>
        <shortName evidence="8">KAPA synthase</shortName>
    </alternativeName>
    <alternativeName>
        <fullName evidence="8">8-amino-7-ketopelargonate synthase</fullName>
    </alternativeName>
</protein>
<comment type="cofactor">
    <cofactor evidence="1 8 9">
        <name>pyridoxal 5'-phosphate</name>
        <dbReference type="ChEBI" id="CHEBI:597326"/>
    </cofactor>
</comment>
<evidence type="ECO:0000256" key="3">
    <source>
        <dbReference type="ARBA" id="ARBA00011738"/>
    </source>
</evidence>
<dbReference type="InterPro" id="IPR015421">
    <property type="entry name" value="PyrdxlP-dep_Trfase_major"/>
</dbReference>
<dbReference type="InterPro" id="IPR015424">
    <property type="entry name" value="PyrdxlP-dep_Trfase"/>
</dbReference>
<sequence>MQHHELAAQLAALQQRHQYRQRVRLDSPQGVHVSLNGGETLSFASNDYLGLANHPALVDTAREAMLRWGVGAGASHLVTGHSAAHEEAEAVLADWIGTPEALLFGCGYLANQAVMTALLGRGDEVFADKLNHASLNDGALLSRARLRRFRHNDLAQLESLLQNSRARTRMIVVDAVYSMDGDEAPLPALLDLARRYDAWLFLDDAHGFGISGGGRGALTEYALHDPRVIYMATLGKAAGVSGAVVAGSRELCAWLVNRARAYIYTTASPPALAVTVSRAVGLIRDEAWRRERLAGHIARVQAASLPYPVLASRFAIQALMVGTNSATLALAERLARAGVWVPAIRPPTVPAGTARLRISLSAAHSEQDIEALLVALCRS</sequence>
<dbReference type="Proteomes" id="UP000467214">
    <property type="component" value="Unassembled WGS sequence"/>
</dbReference>
<dbReference type="EC" id="2.3.1.47" evidence="8"/>
<comment type="subunit">
    <text evidence="3 8">Homodimer.</text>
</comment>
<dbReference type="NCBIfam" id="TIGR00858">
    <property type="entry name" value="bioF"/>
    <property type="match status" value="1"/>
</dbReference>
<dbReference type="InterPro" id="IPR004723">
    <property type="entry name" value="AONS_Archaea/Proteobacteria"/>
</dbReference>
<dbReference type="Pfam" id="PF00155">
    <property type="entry name" value="Aminotran_1_2"/>
    <property type="match status" value="1"/>
</dbReference>
<evidence type="ECO:0000313" key="11">
    <source>
        <dbReference type="EMBL" id="MXR36424.1"/>
    </source>
</evidence>
<gene>
    <name evidence="8 11" type="primary">bioF</name>
    <name evidence="11" type="ORF">GQF02_05485</name>
</gene>
<feature type="modified residue" description="N6-(pyridoxal phosphate)lysine" evidence="8 9">
    <location>
        <position position="236"/>
    </location>
</feature>
<comment type="similarity">
    <text evidence="8">Belongs to the class-II pyridoxal-phosphate-dependent aminotransferase family. BioF subfamily.</text>
</comment>
<reference evidence="11 12" key="1">
    <citation type="submission" date="2019-12" db="EMBL/GenBank/DDBJ databases">
        <title>Neisseriaceae gen. nov. sp. Genome sequencing and assembly.</title>
        <authorList>
            <person name="Liu Z."/>
            <person name="Li A."/>
        </authorList>
    </citation>
    <scope>NUCLEOTIDE SEQUENCE [LARGE SCALE GENOMIC DNA]</scope>
    <source>
        <strain evidence="11 12">B2N2-7</strain>
    </source>
</reference>
<name>A0A845BMC0_9NEIS</name>
<dbReference type="GO" id="GO:0030170">
    <property type="term" value="F:pyridoxal phosphate binding"/>
    <property type="evidence" value="ECO:0007669"/>
    <property type="project" value="UniProtKB-UniRule"/>
</dbReference>
<comment type="catalytic activity">
    <reaction evidence="7 8">
        <text>6-carboxyhexanoyl-[ACP] + L-alanine + H(+) = (8S)-8-amino-7-oxononanoate + holo-[ACP] + CO2</text>
        <dbReference type="Rhea" id="RHEA:42288"/>
        <dbReference type="Rhea" id="RHEA-COMP:9685"/>
        <dbReference type="Rhea" id="RHEA-COMP:9955"/>
        <dbReference type="ChEBI" id="CHEBI:15378"/>
        <dbReference type="ChEBI" id="CHEBI:16526"/>
        <dbReference type="ChEBI" id="CHEBI:57972"/>
        <dbReference type="ChEBI" id="CHEBI:64479"/>
        <dbReference type="ChEBI" id="CHEBI:78846"/>
        <dbReference type="ChEBI" id="CHEBI:149468"/>
        <dbReference type="EC" id="2.3.1.47"/>
    </reaction>
</comment>
<dbReference type="PANTHER" id="PTHR13693">
    <property type="entry name" value="CLASS II AMINOTRANSFERASE/8-AMINO-7-OXONONANOATE SYNTHASE"/>
    <property type="match status" value="1"/>
</dbReference>
<evidence type="ECO:0000313" key="12">
    <source>
        <dbReference type="Proteomes" id="UP000467214"/>
    </source>
</evidence>
<feature type="binding site" evidence="8">
    <location>
        <position position="132"/>
    </location>
    <ligand>
        <name>substrate</name>
    </ligand>
</feature>
<dbReference type="AlphaFoldDB" id="A0A845BMC0"/>
<dbReference type="UniPathway" id="UPA00078"/>
<evidence type="ECO:0000256" key="5">
    <source>
        <dbReference type="ARBA" id="ARBA00022756"/>
    </source>
</evidence>
<dbReference type="InterPro" id="IPR015422">
    <property type="entry name" value="PyrdxlP-dep_Trfase_small"/>
</dbReference>
<dbReference type="SUPFAM" id="SSF53383">
    <property type="entry name" value="PLP-dependent transferases"/>
    <property type="match status" value="1"/>
</dbReference>
<evidence type="ECO:0000256" key="2">
    <source>
        <dbReference type="ARBA" id="ARBA00004746"/>
    </source>
</evidence>
<organism evidence="11 12">
    <name type="scientific">Craterilacuibacter sinensis</name>
    <dbReference type="NCBI Taxonomy" id="2686017"/>
    <lineage>
        <taxon>Bacteria</taxon>
        <taxon>Pseudomonadati</taxon>
        <taxon>Pseudomonadota</taxon>
        <taxon>Betaproteobacteria</taxon>
        <taxon>Neisseriales</taxon>
        <taxon>Neisseriaceae</taxon>
        <taxon>Craterilacuibacter</taxon>
    </lineage>
</organism>
<comment type="caution">
    <text evidence="11">The sequence shown here is derived from an EMBL/GenBank/DDBJ whole genome shotgun (WGS) entry which is preliminary data.</text>
</comment>
<dbReference type="InterPro" id="IPR050087">
    <property type="entry name" value="AON_synthase_class-II"/>
</dbReference>
<evidence type="ECO:0000256" key="4">
    <source>
        <dbReference type="ARBA" id="ARBA00022679"/>
    </source>
</evidence>
<dbReference type="Gene3D" id="3.40.640.10">
    <property type="entry name" value="Type I PLP-dependent aspartate aminotransferase-like (Major domain)"/>
    <property type="match status" value="1"/>
</dbReference>
<comment type="function">
    <text evidence="8">Catalyzes the decarboxylative condensation of pimeloyl-[acyl-carrier protein] and L-alanine to produce 8-amino-7-oxononanoate (AON), [acyl-carrier protein], and carbon dioxide.</text>
</comment>
<feature type="binding site" evidence="8">
    <location>
        <position position="348"/>
    </location>
    <ligand>
        <name>substrate</name>
    </ligand>
</feature>
<dbReference type="EMBL" id="WSSB01000004">
    <property type="protein sequence ID" value="MXR36424.1"/>
    <property type="molecule type" value="Genomic_DNA"/>
</dbReference>
<dbReference type="GO" id="GO:0008710">
    <property type="term" value="F:8-amino-7-oxononanoate synthase activity"/>
    <property type="evidence" value="ECO:0007669"/>
    <property type="project" value="UniProtKB-UniRule"/>
</dbReference>
<evidence type="ECO:0000256" key="1">
    <source>
        <dbReference type="ARBA" id="ARBA00001933"/>
    </source>
</evidence>
<keyword evidence="4 8" id="KW-0808">Transferase</keyword>
<feature type="binding site" evidence="8">
    <location>
        <position position="178"/>
    </location>
    <ligand>
        <name>pyridoxal 5'-phosphate</name>
        <dbReference type="ChEBI" id="CHEBI:597326"/>
    </ligand>
</feature>
<dbReference type="PANTHER" id="PTHR13693:SF100">
    <property type="entry name" value="8-AMINO-7-OXONONANOATE SYNTHASE"/>
    <property type="match status" value="1"/>
</dbReference>
<feature type="binding site" evidence="8">
    <location>
        <position position="206"/>
    </location>
    <ligand>
        <name>pyridoxal 5'-phosphate</name>
        <dbReference type="ChEBI" id="CHEBI:597326"/>
    </ligand>
</feature>
<keyword evidence="12" id="KW-1185">Reference proteome</keyword>
<feature type="domain" description="Aminotransferase class I/classII large" evidence="10">
    <location>
        <begin position="41"/>
        <end position="376"/>
    </location>
</feature>